<dbReference type="Proteomes" id="UP000095743">
    <property type="component" value="Chromosome"/>
</dbReference>
<proteinExistence type="predicted"/>
<dbReference type="KEGG" id="gfe:Gferi_07060"/>
<evidence type="ECO:0000313" key="2">
    <source>
        <dbReference type="Proteomes" id="UP000095743"/>
    </source>
</evidence>
<protein>
    <submittedName>
        <fullName evidence="1">Uncharacterized protein</fullName>
    </submittedName>
</protein>
<reference evidence="1 2" key="1">
    <citation type="submission" date="2016-09" db="EMBL/GenBank/DDBJ databases">
        <title>Genomic analysis reveals versatility of anaerobic energy metabolism of Geosporobacter ferrireducens IRF9 of phylum Firmicutes.</title>
        <authorList>
            <person name="Kim S.-J."/>
        </authorList>
    </citation>
    <scope>NUCLEOTIDE SEQUENCE [LARGE SCALE GENOMIC DNA]</scope>
    <source>
        <strain evidence="1 2">IRF9</strain>
    </source>
</reference>
<keyword evidence="2" id="KW-1185">Reference proteome</keyword>
<name>A0A1D8GEM8_9FIRM</name>
<organism evidence="1 2">
    <name type="scientific">Geosporobacter ferrireducens</name>
    <dbReference type="NCBI Taxonomy" id="1424294"/>
    <lineage>
        <taxon>Bacteria</taxon>
        <taxon>Bacillati</taxon>
        <taxon>Bacillota</taxon>
        <taxon>Clostridia</taxon>
        <taxon>Peptostreptococcales</taxon>
        <taxon>Thermotaleaceae</taxon>
        <taxon>Geosporobacter</taxon>
    </lineage>
</organism>
<gene>
    <name evidence="1" type="ORF">Gferi_07060</name>
</gene>
<sequence>MNPVDDRKTLHEVMNQMKAIEASLYENFEHIAGIELLLSSDNNSTVKDAKISKNFSILKEKLEDTTDSVKVFMSMLKEEQRHN</sequence>
<dbReference type="EMBL" id="CP017269">
    <property type="protein sequence ID" value="AOT69353.1"/>
    <property type="molecule type" value="Genomic_DNA"/>
</dbReference>
<evidence type="ECO:0000313" key="1">
    <source>
        <dbReference type="EMBL" id="AOT69353.1"/>
    </source>
</evidence>
<accession>A0A1D8GEM8</accession>
<dbReference type="AlphaFoldDB" id="A0A1D8GEM8"/>